<comment type="caution">
    <text evidence="1">The sequence shown here is derived from an EMBL/GenBank/DDBJ whole genome shotgun (WGS) entry which is preliminary data.</text>
</comment>
<organism evidence="1 2">
    <name type="scientific">[Clostridium] asparagiforme DSM 15981</name>
    <dbReference type="NCBI Taxonomy" id="518636"/>
    <lineage>
        <taxon>Bacteria</taxon>
        <taxon>Bacillati</taxon>
        <taxon>Bacillota</taxon>
        <taxon>Clostridia</taxon>
        <taxon>Lachnospirales</taxon>
        <taxon>Lachnospiraceae</taxon>
        <taxon>Enterocloster</taxon>
    </lineage>
</organism>
<dbReference type="AlphaFoldDB" id="C0CVA5"/>
<name>C0CVA5_9FIRM</name>
<evidence type="ECO:0000313" key="2">
    <source>
        <dbReference type="Proteomes" id="UP000004756"/>
    </source>
</evidence>
<gene>
    <name evidence="1" type="ORF">CLOSTASPAR_00906</name>
</gene>
<keyword evidence="2" id="KW-1185">Reference proteome</keyword>
<dbReference type="HOGENOM" id="CLU_3059994_0_0_9"/>
<dbReference type="Proteomes" id="UP000004756">
    <property type="component" value="Unassembled WGS sequence"/>
</dbReference>
<accession>C0CVA5</accession>
<proteinExistence type="predicted"/>
<dbReference type="EMBL" id="ACCJ01000037">
    <property type="protein sequence ID" value="EEG56991.1"/>
    <property type="molecule type" value="Genomic_DNA"/>
</dbReference>
<protein>
    <recommendedName>
        <fullName evidence="3">DUF4177 domain-containing protein</fullName>
    </recommendedName>
</protein>
<reference evidence="1 2" key="1">
    <citation type="submission" date="2009-02" db="EMBL/GenBank/DDBJ databases">
        <title>Draft genome sequence of Clostridium asparagiforme (DSM 15981).</title>
        <authorList>
            <person name="Sudarsanam P."/>
            <person name="Ley R."/>
            <person name="Guruge J."/>
            <person name="Turnbaugh P.J."/>
            <person name="Mahowald M."/>
            <person name="Liep D."/>
            <person name="Gordon J."/>
        </authorList>
    </citation>
    <scope>NUCLEOTIDE SEQUENCE [LARGE SCALE GENOMIC DNA]</scope>
    <source>
        <strain evidence="1 2">DSM 15981</strain>
    </source>
</reference>
<evidence type="ECO:0008006" key="3">
    <source>
        <dbReference type="Google" id="ProtNLM"/>
    </source>
</evidence>
<evidence type="ECO:0000313" key="1">
    <source>
        <dbReference type="EMBL" id="EEG56991.1"/>
    </source>
</evidence>
<sequence>MDEILYQTKEVKKLYSEEQVNKMLSNGWKLAYIGQYNDPPHECGTVFVLIRTE</sequence>